<dbReference type="Proteomes" id="UP000076078">
    <property type="component" value="Unassembled WGS sequence"/>
</dbReference>
<dbReference type="AlphaFoldDB" id="A0A152A3I5"/>
<sequence length="113" mass="13160">MDDRNKKKIKIPSKTNENNVFNFNSFDLLLDIIDKEPQLEESQNIEDDEDQVENILFNIKNASTDQQNDSYDSSDDNNSISISDQEEISYNNNNNNNQSNNETKKKSLYNTFL</sequence>
<reference evidence="2 3" key="1">
    <citation type="submission" date="2015-12" db="EMBL/GenBank/DDBJ databases">
        <title>Dictyostelia acquired genes for synthesis and detection of signals that induce cell-type specialization by lateral gene transfer from prokaryotes.</title>
        <authorList>
            <person name="Gloeckner G."/>
            <person name="Schaap P."/>
        </authorList>
    </citation>
    <scope>NUCLEOTIDE SEQUENCE [LARGE SCALE GENOMIC DNA]</scope>
    <source>
        <strain evidence="2 3">TK</strain>
    </source>
</reference>
<feature type="region of interest" description="Disordered" evidence="1">
    <location>
        <begin position="61"/>
        <end position="113"/>
    </location>
</feature>
<feature type="compositionally biased region" description="Low complexity" evidence="1">
    <location>
        <begin position="65"/>
        <end position="83"/>
    </location>
</feature>
<name>A0A152A3I5_TIELA</name>
<feature type="compositionally biased region" description="Low complexity" evidence="1">
    <location>
        <begin position="91"/>
        <end position="101"/>
    </location>
</feature>
<keyword evidence="3" id="KW-1185">Reference proteome</keyword>
<gene>
    <name evidence="2" type="ORF">DLAC_02807</name>
</gene>
<dbReference type="InParanoid" id="A0A152A3I5"/>
<dbReference type="EMBL" id="LODT01000013">
    <property type="protein sequence ID" value="KYR00764.1"/>
    <property type="molecule type" value="Genomic_DNA"/>
</dbReference>
<evidence type="ECO:0000256" key="1">
    <source>
        <dbReference type="SAM" id="MobiDB-lite"/>
    </source>
</evidence>
<organism evidence="2 3">
    <name type="scientific">Tieghemostelium lacteum</name>
    <name type="common">Slime mold</name>
    <name type="synonym">Dictyostelium lacteum</name>
    <dbReference type="NCBI Taxonomy" id="361077"/>
    <lineage>
        <taxon>Eukaryota</taxon>
        <taxon>Amoebozoa</taxon>
        <taxon>Evosea</taxon>
        <taxon>Eumycetozoa</taxon>
        <taxon>Dictyostelia</taxon>
        <taxon>Dictyosteliales</taxon>
        <taxon>Raperosteliaceae</taxon>
        <taxon>Tieghemostelium</taxon>
    </lineage>
</organism>
<evidence type="ECO:0000313" key="2">
    <source>
        <dbReference type="EMBL" id="KYR00764.1"/>
    </source>
</evidence>
<protein>
    <submittedName>
        <fullName evidence="2">Uncharacterized protein</fullName>
    </submittedName>
</protein>
<comment type="caution">
    <text evidence="2">The sequence shown here is derived from an EMBL/GenBank/DDBJ whole genome shotgun (WGS) entry which is preliminary data.</text>
</comment>
<accession>A0A152A3I5</accession>
<evidence type="ECO:0000313" key="3">
    <source>
        <dbReference type="Proteomes" id="UP000076078"/>
    </source>
</evidence>
<proteinExistence type="predicted"/>